<dbReference type="Proteomes" id="UP000015620">
    <property type="component" value="Chromosome"/>
</dbReference>
<protein>
    <submittedName>
        <fullName evidence="1">Uncharacterized protein</fullName>
    </submittedName>
</protein>
<evidence type="ECO:0000313" key="2">
    <source>
        <dbReference type="Proteomes" id="UP000015620"/>
    </source>
</evidence>
<name>S5ZZM7_9SPIR</name>
<keyword evidence="2" id="KW-1185">Reference proteome</keyword>
<dbReference type="HOGENOM" id="CLU_2620999_0_0_12"/>
<reference evidence="1 2" key="1">
    <citation type="journal article" date="2013" name="PLoS ONE">
        <title>Genome-Wide Relatedness of Treponema pedis, from Gingiva and Necrotic Skin Lesions of Pigs, with the Human Oral Pathogen Treponema denticola.</title>
        <authorList>
            <person name="Svartstrom O."/>
            <person name="Mushtaq M."/>
            <person name="Pringle M."/>
            <person name="Segerman B."/>
        </authorList>
    </citation>
    <scope>NUCLEOTIDE SEQUENCE [LARGE SCALE GENOMIC DNA]</scope>
    <source>
        <strain evidence="1">T A4</strain>
    </source>
</reference>
<evidence type="ECO:0000313" key="1">
    <source>
        <dbReference type="EMBL" id="AGT43763.1"/>
    </source>
</evidence>
<organism evidence="1 2">
    <name type="scientific">Treponema pedis str. T A4</name>
    <dbReference type="NCBI Taxonomy" id="1291379"/>
    <lineage>
        <taxon>Bacteria</taxon>
        <taxon>Pseudomonadati</taxon>
        <taxon>Spirochaetota</taxon>
        <taxon>Spirochaetia</taxon>
        <taxon>Spirochaetales</taxon>
        <taxon>Treponemataceae</taxon>
        <taxon>Treponema</taxon>
    </lineage>
</organism>
<dbReference type="KEGG" id="tped:TPE_1268"/>
<accession>S5ZZM7</accession>
<gene>
    <name evidence="1" type="ORF">TPE_1268</name>
</gene>
<dbReference type="AlphaFoldDB" id="S5ZZM7"/>
<dbReference type="EMBL" id="CP004120">
    <property type="protein sequence ID" value="AGT43763.1"/>
    <property type="molecule type" value="Genomic_DNA"/>
</dbReference>
<sequence length="78" mass="9348">MSLPFGKHHIIVCRFSLRSETAENKQCSKIDIFSACLFYREILLPRRFRSYCPYLFEEFLIINCSDLLEHLSNTWDIQ</sequence>
<proteinExistence type="predicted"/>